<dbReference type="PANTHER" id="PTHR30055">
    <property type="entry name" value="HTH-TYPE TRANSCRIPTIONAL REGULATOR RUTR"/>
    <property type="match status" value="1"/>
</dbReference>
<dbReference type="RefSeq" id="WP_378035144.1">
    <property type="nucleotide sequence ID" value="NZ_JBHSIV010000005.1"/>
</dbReference>
<name>A0ABV9YG65_9PSEU</name>
<reference evidence="7" key="1">
    <citation type="journal article" date="2019" name="Int. J. Syst. Evol. Microbiol.">
        <title>The Global Catalogue of Microorganisms (GCM) 10K type strain sequencing project: providing services to taxonomists for standard genome sequencing and annotation.</title>
        <authorList>
            <consortium name="The Broad Institute Genomics Platform"/>
            <consortium name="The Broad Institute Genome Sequencing Center for Infectious Disease"/>
            <person name="Wu L."/>
            <person name="Ma J."/>
        </authorList>
    </citation>
    <scope>NUCLEOTIDE SEQUENCE [LARGE SCALE GENOMIC DNA]</scope>
    <source>
        <strain evidence="7">CGMCC 4.7093</strain>
    </source>
</reference>
<evidence type="ECO:0000256" key="1">
    <source>
        <dbReference type="ARBA" id="ARBA00023015"/>
    </source>
</evidence>
<evidence type="ECO:0000256" key="3">
    <source>
        <dbReference type="ARBA" id="ARBA00023163"/>
    </source>
</evidence>
<feature type="DNA-binding region" description="H-T-H motif" evidence="4">
    <location>
        <begin position="40"/>
        <end position="59"/>
    </location>
</feature>
<proteinExistence type="predicted"/>
<evidence type="ECO:0000313" key="6">
    <source>
        <dbReference type="EMBL" id="MFC5061790.1"/>
    </source>
</evidence>
<dbReference type="Pfam" id="PF17932">
    <property type="entry name" value="TetR_C_24"/>
    <property type="match status" value="1"/>
</dbReference>
<evidence type="ECO:0000259" key="5">
    <source>
        <dbReference type="PROSITE" id="PS50977"/>
    </source>
</evidence>
<comment type="caution">
    <text evidence="6">The sequence shown here is derived from an EMBL/GenBank/DDBJ whole genome shotgun (WGS) entry which is preliminary data.</text>
</comment>
<dbReference type="SUPFAM" id="SSF48498">
    <property type="entry name" value="Tetracyclin repressor-like, C-terminal domain"/>
    <property type="match status" value="1"/>
</dbReference>
<accession>A0ABV9YG65</accession>
<dbReference type="InterPro" id="IPR036271">
    <property type="entry name" value="Tet_transcr_reg_TetR-rel_C_sf"/>
</dbReference>
<evidence type="ECO:0000256" key="2">
    <source>
        <dbReference type="ARBA" id="ARBA00023125"/>
    </source>
</evidence>
<keyword evidence="3" id="KW-0804">Transcription</keyword>
<evidence type="ECO:0000256" key="4">
    <source>
        <dbReference type="PROSITE-ProRule" id="PRU00335"/>
    </source>
</evidence>
<dbReference type="InterPro" id="IPR001647">
    <property type="entry name" value="HTH_TetR"/>
</dbReference>
<keyword evidence="2 4" id="KW-0238">DNA-binding</keyword>
<evidence type="ECO:0000313" key="7">
    <source>
        <dbReference type="Proteomes" id="UP001595947"/>
    </source>
</evidence>
<dbReference type="Gene3D" id="1.10.10.60">
    <property type="entry name" value="Homeodomain-like"/>
    <property type="match status" value="1"/>
</dbReference>
<dbReference type="Pfam" id="PF00440">
    <property type="entry name" value="TetR_N"/>
    <property type="match status" value="1"/>
</dbReference>
<keyword evidence="1" id="KW-0805">Transcription regulation</keyword>
<dbReference type="PRINTS" id="PR00455">
    <property type="entry name" value="HTHTETR"/>
</dbReference>
<dbReference type="Gene3D" id="1.10.357.10">
    <property type="entry name" value="Tetracycline Repressor, domain 2"/>
    <property type="match status" value="1"/>
</dbReference>
<dbReference type="InterPro" id="IPR041490">
    <property type="entry name" value="KstR2_TetR_C"/>
</dbReference>
<dbReference type="EMBL" id="JBHSIV010000005">
    <property type="protein sequence ID" value="MFC5061790.1"/>
    <property type="molecule type" value="Genomic_DNA"/>
</dbReference>
<dbReference type="PANTHER" id="PTHR30055:SF234">
    <property type="entry name" value="HTH-TYPE TRANSCRIPTIONAL REGULATOR BETI"/>
    <property type="match status" value="1"/>
</dbReference>
<organism evidence="6 7">
    <name type="scientific">Actinomycetospora atypica</name>
    <dbReference type="NCBI Taxonomy" id="1290095"/>
    <lineage>
        <taxon>Bacteria</taxon>
        <taxon>Bacillati</taxon>
        <taxon>Actinomycetota</taxon>
        <taxon>Actinomycetes</taxon>
        <taxon>Pseudonocardiales</taxon>
        <taxon>Pseudonocardiaceae</taxon>
        <taxon>Actinomycetospora</taxon>
    </lineage>
</organism>
<feature type="domain" description="HTH tetR-type" evidence="5">
    <location>
        <begin position="17"/>
        <end position="77"/>
    </location>
</feature>
<dbReference type="PROSITE" id="PS50977">
    <property type="entry name" value="HTH_TETR_2"/>
    <property type="match status" value="1"/>
</dbReference>
<gene>
    <name evidence="6" type="ORF">ACFPBZ_06210</name>
</gene>
<dbReference type="SUPFAM" id="SSF46689">
    <property type="entry name" value="Homeodomain-like"/>
    <property type="match status" value="1"/>
</dbReference>
<dbReference type="InterPro" id="IPR009057">
    <property type="entry name" value="Homeodomain-like_sf"/>
</dbReference>
<keyword evidence="7" id="KW-1185">Reference proteome</keyword>
<dbReference type="InterPro" id="IPR050109">
    <property type="entry name" value="HTH-type_TetR-like_transc_reg"/>
</dbReference>
<protein>
    <submittedName>
        <fullName evidence="6">TetR/AcrR family transcriptional regulator</fullName>
    </submittedName>
</protein>
<dbReference type="Proteomes" id="UP001595947">
    <property type="component" value="Unassembled WGS sequence"/>
</dbReference>
<sequence>MARERSPGTVREGPKSARTRERILLAAAQVLSRKGYAGTRLSDVAAVAEVQAPALYYYWSSRESLLEEVVTVGQQATMEHVVASLEALPDGTPAMDRIARAVAAHLEVVLGRSDFSQAAIRNAGQLPADIRERQLVGQRAYADVWRALVDEAVAAGEMAADVDARAARMLVLGALNWAPEWWDPERNSLEEVVGTVQQIVRNGLRPLSKSD</sequence>